<dbReference type="EMBL" id="JAGEUA010000010">
    <property type="protein sequence ID" value="KAL0964812.1"/>
    <property type="molecule type" value="Genomic_DNA"/>
</dbReference>
<proteinExistence type="predicted"/>
<evidence type="ECO:0008006" key="3">
    <source>
        <dbReference type="Google" id="ProtNLM"/>
    </source>
</evidence>
<comment type="caution">
    <text evidence="1">The sequence shown here is derived from an EMBL/GenBank/DDBJ whole genome shotgun (WGS) entry which is preliminary data.</text>
</comment>
<accession>A0ABD0WKN2</accession>
<dbReference type="InterPro" id="IPR043472">
    <property type="entry name" value="Macro_dom-like"/>
</dbReference>
<organism evidence="1 2">
    <name type="scientific">Umbra pygmaea</name>
    <name type="common">Eastern mudminnow</name>
    <dbReference type="NCBI Taxonomy" id="75934"/>
    <lineage>
        <taxon>Eukaryota</taxon>
        <taxon>Metazoa</taxon>
        <taxon>Chordata</taxon>
        <taxon>Craniata</taxon>
        <taxon>Vertebrata</taxon>
        <taxon>Euteleostomi</taxon>
        <taxon>Actinopterygii</taxon>
        <taxon>Neopterygii</taxon>
        <taxon>Teleostei</taxon>
        <taxon>Protacanthopterygii</taxon>
        <taxon>Esociformes</taxon>
        <taxon>Umbridae</taxon>
        <taxon>Umbra</taxon>
    </lineage>
</organism>
<keyword evidence="2" id="KW-1185">Reference proteome</keyword>
<evidence type="ECO:0000313" key="2">
    <source>
        <dbReference type="Proteomes" id="UP001557470"/>
    </source>
</evidence>
<dbReference type="Gene3D" id="3.40.220.10">
    <property type="entry name" value="Leucine Aminopeptidase, subunit E, domain 1"/>
    <property type="match status" value="1"/>
</dbReference>
<gene>
    <name evidence="1" type="ORF">UPYG_G00329310</name>
</gene>
<dbReference type="AlphaFoldDB" id="A0ABD0WKN2"/>
<dbReference type="SUPFAM" id="SSF52949">
    <property type="entry name" value="Macro domain-like"/>
    <property type="match status" value="1"/>
</dbReference>
<reference evidence="1 2" key="1">
    <citation type="submission" date="2024-06" db="EMBL/GenBank/DDBJ databases">
        <authorList>
            <person name="Pan Q."/>
            <person name="Wen M."/>
            <person name="Jouanno E."/>
            <person name="Zahm M."/>
            <person name="Klopp C."/>
            <person name="Cabau C."/>
            <person name="Louis A."/>
            <person name="Berthelot C."/>
            <person name="Parey E."/>
            <person name="Roest Crollius H."/>
            <person name="Montfort J."/>
            <person name="Robinson-Rechavi M."/>
            <person name="Bouchez O."/>
            <person name="Lampietro C."/>
            <person name="Lopez Roques C."/>
            <person name="Donnadieu C."/>
            <person name="Postlethwait J."/>
            <person name="Bobe J."/>
            <person name="Verreycken H."/>
            <person name="Guiguen Y."/>
        </authorList>
    </citation>
    <scope>NUCLEOTIDE SEQUENCE [LARGE SCALE GENOMIC DNA]</scope>
    <source>
        <strain evidence="1">Up_M1</strain>
        <tissue evidence="1">Testis</tissue>
    </source>
</reference>
<dbReference type="Proteomes" id="UP001557470">
    <property type="component" value="Unassembled WGS sequence"/>
</dbReference>
<evidence type="ECO:0000313" key="1">
    <source>
        <dbReference type="EMBL" id="KAL0964812.1"/>
    </source>
</evidence>
<sequence length="89" mass="10262">MSKKKKDWKTEKERREKLTLEERRKEYRRSDVVQLNDISAWSRGSESKEQKSVLSKISLYKGDITVLEVDAIVNAGTLLSGLLVYFAAL</sequence>
<name>A0ABD0WKN2_UMBPY</name>
<protein>
    <recommendedName>
        <fullName evidence="3">O-acetyl-ADP-ribose deacetylase MACROD2</fullName>
    </recommendedName>
</protein>